<dbReference type="Gene3D" id="1.10.287.70">
    <property type="match status" value="4"/>
</dbReference>
<evidence type="ECO:0000256" key="1">
    <source>
        <dbReference type="ARBA" id="ARBA00004141"/>
    </source>
</evidence>
<feature type="transmembrane region" description="Helical" evidence="14">
    <location>
        <begin position="352"/>
        <end position="370"/>
    </location>
</feature>
<dbReference type="InterPro" id="IPR005445">
    <property type="entry name" value="VDCC_T_a1"/>
</dbReference>
<dbReference type="GO" id="GO:0070509">
    <property type="term" value="P:calcium ion import"/>
    <property type="evidence" value="ECO:0007669"/>
    <property type="project" value="TreeGrafter"/>
</dbReference>
<protein>
    <recommendedName>
        <fullName evidence="12">Voltage-dependent T-type calcium channel subunit alpha</fullName>
    </recommendedName>
</protein>
<evidence type="ECO:0000256" key="2">
    <source>
        <dbReference type="ARBA" id="ARBA00022448"/>
    </source>
</evidence>
<evidence type="ECO:0000256" key="4">
    <source>
        <dbReference type="ARBA" id="ARBA00022737"/>
    </source>
</evidence>
<keyword evidence="12" id="KW-0107">Calcium channel</keyword>
<keyword evidence="5 12" id="KW-0851">Voltage-gated channel</keyword>
<gene>
    <name evidence="16" type="ORF">ZHD862_LOCUS6715</name>
</gene>
<evidence type="ECO:0000256" key="10">
    <source>
        <dbReference type="ARBA" id="ARBA00023303"/>
    </source>
</evidence>
<keyword evidence="10" id="KW-0407">Ion channel</keyword>
<reference evidence="16" key="1">
    <citation type="submission" date="2021-02" db="EMBL/GenBank/DDBJ databases">
        <authorList>
            <person name="Nowell W R."/>
        </authorList>
    </citation>
    <scope>NUCLEOTIDE SEQUENCE</scope>
</reference>
<keyword evidence="4" id="KW-0677">Repeat</keyword>
<evidence type="ECO:0000256" key="6">
    <source>
        <dbReference type="ARBA" id="ARBA00022989"/>
    </source>
</evidence>
<evidence type="ECO:0000256" key="7">
    <source>
        <dbReference type="ARBA" id="ARBA00023065"/>
    </source>
</evidence>
<feature type="transmembrane region" description="Helical" evidence="14">
    <location>
        <begin position="1422"/>
        <end position="1444"/>
    </location>
</feature>
<dbReference type="GO" id="GO:0043005">
    <property type="term" value="C:neuron projection"/>
    <property type="evidence" value="ECO:0007669"/>
    <property type="project" value="TreeGrafter"/>
</dbReference>
<feature type="binding site" evidence="11">
    <location>
        <position position="1393"/>
    </location>
    <ligand>
        <name>Ca(2+)</name>
        <dbReference type="ChEBI" id="CHEBI:29108"/>
    </ligand>
</feature>
<feature type="transmembrane region" description="Helical" evidence="14">
    <location>
        <begin position="227"/>
        <end position="246"/>
    </location>
</feature>
<feature type="transmembrane region" description="Helical" evidence="14">
    <location>
        <begin position="687"/>
        <end position="708"/>
    </location>
</feature>
<dbReference type="FunFam" id="1.20.120.350:FF:000072">
    <property type="entry name" value="Voltage-dependent T-type calcium channel subunit alpha"/>
    <property type="match status" value="1"/>
</dbReference>
<keyword evidence="12" id="KW-0109">Calcium transport</keyword>
<dbReference type="FunFam" id="1.20.120.350:FF:000009">
    <property type="entry name" value="Voltage-dependent T-type calcium channel subunit alpha"/>
    <property type="match status" value="1"/>
</dbReference>
<keyword evidence="7" id="KW-0406">Ion transport</keyword>
<feature type="transmembrane region" description="Helical" evidence="14">
    <location>
        <begin position="1717"/>
        <end position="1742"/>
    </location>
</feature>
<keyword evidence="8 14" id="KW-0472">Membrane</keyword>
<dbReference type="GO" id="GO:0008332">
    <property type="term" value="F:low voltage-gated calcium channel activity"/>
    <property type="evidence" value="ECO:0007669"/>
    <property type="project" value="TreeGrafter"/>
</dbReference>
<dbReference type="SUPFAM" id="SSF81324">
    <property type="entry name" value="Voltage-gated potassium channels"/>
    <property type="match status" value="4"/>
</dbReference>
<feature type="transmembrane region" description="Helical" evidence="14">
    <location>
        <begin position="1501"/>
        <end position="1519"/>
    </location>
</feature>
<feature type="transmembrane region" description="Helical" evidence="14">
    <location>
        <begin position="720"/>
        <end position="739"/>
    </location>
</feature>
<feature type="binding site" evidence="11">
    <location>
        <position position="898"/>
    </location>
    <ligand>
        <name>Ca(2+)</name>
        <dbReference type="ChEBI" id="CHEBI:29108"/>
    </ligand>
</feature>
<feature type="transmembrane region" description="Helical" evidence="14">
    <location>
        <begin position="1213"/>
        <end position="1234"/>
    </location>
</feature>
<comment type="function">
    <text evidence="12">Voltage-sensitive calcium channels (VSCC) mediate the entry of calcium ions into excitable cells and are also involved in a variety of calcium-dependent processes, including muscle contraction, hormone or neurotransmitter release, gene expression, cell motility, cell division and cell death. This channel gives rise to T-type calcium currents. T-type calcium channels belong to the "low-voltage activated (LVA)" group and are strongly blocked by nickel and mibefradil. A particularity of this type of channels is an opening at quite negative potentials, and a voltage-dependent inactivation. T-type channels serve pacemaking functions in both central neurons and cardiac nodal cells and support calcium signaling in secretory cells and vascular smooth muscle. They may also be involved in the modulation of firing patterns of neurons which is important for information processing as well as in cell growth processes.</text>
</comment>
<comment type="caution">
    <text evidence="16">The sequence shown here is derived from an EMBL/GenBank/DDBJ whole genome shotgun (WGS) entry which is preliminary data.</text>
</comment>
<evidence type="ECO:0000256" key="9">
    <source>
        <dbReference type="ARBA" id="ARBA00023180"/>
    </source>
</evidence>
<evidence type="ECO:0000256" key="13">
    <source>
        <dbReference type="SAM" id="MobiDB-lite"/>
    </source>
</evidence>
<dbReference type="InterPro" id="IPR005821">
    <property type="entry name" value="Ion_trans_dom"/>
</dbReference>
<name>A0A813YP45_9BILA</name>
<dbReference type="InterPro" id="IPR043203">
    <property type="entry name" value="VGCC_Ca_Na"/>
</dbReference>
<evidence type="ECO:0000259" key="15">
    <source>
        <dbReference type="Pfam" id="PF00520"/>
    </source>
</evidence>
<evidence type="ECO:0000256" key="14">
    <source>
        <dbReference type="SAM" id="Phobius"/>
    </source>
</evidence>
<evidence type="ECO:0000256" key="12">
    <source>
        <dbReference type="RuleBase" id="RU003808"/>
    </source>
</evidence>
<keyword evidence="2" id="KW-0813">Transport</keyword>
<evidence type="ECO:0000313" key="16">
    <source>
        <dbReference type="EMBL" id="CAF0887579.1"/>
    </source>
</evidence>
<feature type="region of interest" description="Disordered" evidence="13">
    <location>
        <begin position="987"/>
        <end position="1016"/>
    </location>
</feature>
<comment type="subcellular location">
    <subcellularLocation>
        <location evidence="1 12">Membrane</location>
        <topology evidence="1 12">Multi-pass membrane protein</topology>
    </subcellularLocation>
</comment>
<dbReference type="GO" id="GO:0005891">
    <property type="term" value="C:voltage-gated calcium channel complex"/>
    <property type="evidence" value="ECO:0007669"/>
    <property type="project" value="InterPro"/>
</dbReference>
<keyword evidence="11" id="KW-0479">Metal-binding</keyword>
<dbReference type="GO" id="GO:0005248">
    <property type="term" value="F:voltage-gated sodium channel activity"/>
    <property type="evidence" value="ECO:0007669"/>
    <property type="project" value="TreeGrafter"/>
</dbReference>
<evidence type="ECO:0000256" key="11">
    <source>
        <dbReference type="PIRSR" id="PIRSR602077-1"/>
    </source>
</evidence>
<dbReference type="GO" id="GO:0046872">
    <property type="term" value="F:metal ion binding"/>
    <property type="evidence" value="ECO:0007669"/>
    <property type="project" value="UniProtKB-KW"/>
</dbReference>
<sequence>MINKNILHTSLPTIVNISNDDSHIDETNCFLNEHSASNMLSDLPDSCNLEEKDENKLPFPGFVEKAFYWLRQTTPPRYQCLKLITWPWFERISIFVILLNCITLGMYQPCAHDTDIESLKKCDTALCIWPQVTDYFVFAFFTIEMCIKMTAMGIFGKETYLAESWNRLDCFIVLSELVELLIPGDNLSLSAIRTVRVLRPLRAIKRVPSVRILVMLLLDTLRMLGNVFLLCFFIFFIFGVIGVQLWKGLLRNRCFLQLNTTIIDNYALFDDFPLQSFYIPPDQDSFICSDPSSSGMTKCSEIPQSRRDNMTCELNLHSLNSLLTNKIINRCINWNQYYQLCAISDKNPFSGLINFDNIISAWLAIFQIITFENWINIMYYIQDAHSFWDWIYFICLIVIGSFFMMNLCLVVISTQFHETKKRETERVLTEQRRFSLSIATVTIDQQDSCWKEIIKYFQRLSKRTYERFRIFWKTYRQKRDKVTTPNTLSSSNVNIISSTSLTNQKHRSNCRYHQSQSLLISTPLSKSIDRDTDTYDICLDVTTPNTLSSRNVNIISSTSLTSQKHRSNCRYHQSQSLLVSTPLSKSIDRDTDTYDICLDVIVPMSASNNSFIEKNRRKNENLELEQQLERNDICDCYYKDEIVITSDNNQEEEKEEKSKFRQRCKICCCLPFIIIKKLISHIVASKYFYRIIFLAIIINTLSMAIEYHGQPQSLTNILEYSNYVFIILFTIEMLFRIIAEGCLKYIKNLFNIFDGGIVLISLIELYPTKNRGLSVLRTFRLLRVIKLVRFMPTLRRQLIVMFKTLNSVAAFLLLLTLFIFIFSVLGMHLFGGEFCMLEAFNRTSREQINMKCRCCTCVEWNLLKNSTDLEDLTCIQERTTFDSIHFALVTVFQIITQEDWNEVLYNGMKKTSPWSALYFIALMIFGHYILVNLLIAILVDSFSNEKEDDMTNNNNSTDRLDKVNPFKTQAIITGNIQKFDNFDESTSVKLSNDDKKNDRRQDILAGSVRRTNSEPSFPSSSTRYFIIHEENLIEQESNNITNACFNSIVNRRSTIDNSPYSFNQNVSTNIYQTPRNQEKNYKHTESNISSTIRLAIDTQLPINNQNDMQLDVSTGNDTQLELTTQKSRVIRSCLSRYCRQTILECLKKRENYSLYLFSPSNGLRKIFQRLIVQKSFDYLILFFIILNCITLAMERPSISPISFERQFLNYSNYLFTAIFTVEMMIKVIANGLIFGPNTYLHTSWNIMDGFLVIISVVDLITMNRGSITSPTESDTTSHILSMLRVFRLLRTLRALTVIHRAPGLKLVVQTLLSSLRPICYIVIICCIFFIIFGILGVQLFKGKFYYCEGPFAHKVRTRQQCEAMSDHRWKNQQYNFDNLGRALLTLFVLALKDGWVQIMYNGIDAVDVEMQPIKNYSETKSIYFISFILIVSFFLLNMFIGVIIKSFHDCRAQQELEEEARNRAKRAKKIERQQRLLRELPYHARFPLWRKCLHDAYISKYFDLIIAAIIVLNVVTMSLEYYSMPSDLDKFLEYCNYAFTVVFLLEFIWKIVAIGPSYYFKDKWNQLDLFIVLLSIAGIVMDKMLSRHILPINPILIRVTRIFRITRVLKLLKIATGVRALLDTVVHSLPQIGNLGLLFFLFFFIFATLGVELFGKLECSEEQPCSGLNKHAHFKNFGMALLTLFRVATGDNWISILKDTLRQDDSPRAGKNHFMTIISPIYFVVFILVAQFVLINILVAVLMKKLADSNKRIADDAEMDEEIERQLESDVHDGNHIEQ</sequence>
<keyword evidence="11 12" id="KW-0106">Calcium</keyword>
<dbReference type="PANTHER" id="PTHR10037:SF230">
    <property type="entry name" value="CA[2+]-CHANNEL PROTEIN ALPHA[[1]] SUBUNIT T, ISOFORM F"/>
    <property type="match status" value="1"/>
</dbReference>
<feature type="binding site" evidence="11">
    <location>
        <position position="372"/>
    </location>
    <ligand>
        <name>Ca(2+)</name>
        <dbReference type="ChEBI" id="CHEBI:29108"/>
    </ligand>
</feature>
<evidence type="ECO:0000256" key="5">
    <source>
        <dbReference type="ARBA" id="ARBA00022882"/>
    </source>
</evidence>
<comment type="similarity">
    <text evidence="12">Belongs to the calcium channel alpha-1 subunit (TC 1.A.1.11) family.</text>
</comment>
<dbReference type="InterPro" id="IPR027359">
    <property type="entry name" value="Volt_channel_dom_sf"/>
</dbReference>
<dbReference type="GO" id="GO:0086010">
    <property type="term" value="P:membrane depolarization during action potential"/>
    <property type="evidence" value="ECO:0007669"/>
    <property type="project" value="TreeGrafter"/>
</dbReference>
<organism evidence="16 17">
    <name type="scientific">Rotaria sordida</name>
    <dbReference type="NCBI Taxonomy" id="392033"/>
    <lineage>
        <taxon>Eukaryota</taxon>
        <taxon>Metazoa</taxon>
        <taxon>Spiralia</taxon>
        <taxon>Gnathifera</taxon>
        <taxon>Rotifera</taxon>
        <taxon>Eurotatoria</taxon>
        <taxon>Bdelloidea</taxon>
        <taxon>Philodinida</taxon>
        <taxon>Philodinidae</taxon>
        <taxon>Rotaria</taxon>
    </lineage>
</organism>
<dbReference type="Gene3D" id="1.20.120.350">
    <property type="entry name" value="Voltage-gated potassium channels. Chain C"/>
    <property type="match status" value="4"/>
</dbReference>
<keyword evidence="9" id="KW-0325">Glycoprotein</keyword>
<feature type="domain" description="Ion transport" evidence="15">
    <location>
        <begin position="1499"/>
        <end position="1751"/>
    </location>
</feature>
<dbReference type="EMBL" id="CAJNOT010000193">
    <property type="protein sequence ID" value="CAF0887579.1"/>
    <property type="molecule type" value="Genomic_DNA"/>
</dbReference>
<feature type="transmembrane region" description="Helical" evidence="14">
    <location>
        <begin position="805"/>
        <end position="830"/>
    </location>
</feature>
<evidence type="ECO:0000256" key="8">
    <source>
        <dbReference type="ARBA" id="ARBA00023136"/>
    </source>
</evidence>
<feature type="transmembrane region" description="Helical" evidence="14">
    <location>
        <begin position="390"/>
        <end position="412"/>
    </location>
</feature>
<dbReference type="Pfam" id="PF00520">
    <property type="entry name" value="Ion_trans"/>
    <property type="match status" value="4"/>
</dbReference>
<dbReference type="GO" id="GO:0001518">
    <property type="term" value="C:voltage-gated sodium channel complex"/>
    <property type="evidence" value="ECO:0007669"/>
    <property type="project" value="TreeGrafter"/>
</dbReference>
<feature type="compositionally biased region" description="Basic and acidic residues" evidence="13">
    <location>
        <begin position="991"/>
        <end position="1002"/>
    </location>
</feature>
<dbReference type="FunFam" id="1.10.287.70:FF:000117">
    <property type="entry name" value="Voltage-gated Ca2+ channel, alpha subunit"/>
    <property type="match status" value="1"/>
</dbReference>
<keyword evidence="6 14" id="KW-1133">Transmembrane helix</keyword>
<feature type="domain" description="Ion transport" evidence="15">
    <location>
        <begin position="86"/>
        <end position="423"/>
    </location>
</feature>
<accession>A0A813YP45</accession>
<dbReference type="PANTHER" id="PTHR10037">
    <property type="entry name" value="VOLTAGE-GATED CATION CHANNEL CALCIUM AND SODIUM"/>
    <property type="match status" value="1"/>
</dbReference>
<feature type="transmembrane region" description="Helical" evidence="14">
    <location>
        <begin position="1635"/>
        <end position="1655"/>
    </location>
</feature>
<dbReference type="PRINTS" id="PR01629">
    <property type="entry name" value="TVDCCALPHA1"/>
</dbReference>
<keyword evidence="3 14" id="KW-0812">Transmembrane</keyword>
<dbReference type="PRINTS" id="PR00167">
    <property type="entry name" value="CACHANNEL"/>
</dbReference>
<feature type="transmembrane region" description="Helical" evidence="14">
    <location>
        <begin position="1175"/>
        <end position="1193"/>
    </location>
</feature>
<feature type="domain" description="Ion transport" evidence="15">
    <location>
        <begin position="1174"/>
        <end position="1454"/>
    </location>
</feature>
<feature type="transmembrane region" description="Helical" evidence="14">
    <location>
        <begin position="1318"/>
        <end position="1340"/>
    </location>
</feature>
<evidence type="ECO:0000313" key="17">
    <source>
        <dbReference type="Proteomes" id="UP000663864"/>
    </source>
</evidence>
<dbReference type="Proteomes" id="UP000663864">
    <property type="component" value="Unassembled WGS sequence"/>
</dbReference>
<feature type="domain" description="Ion transport" evidence="15">
    <location>
        <begin position="686"/>
        <end position="948"/>
    </location>
</feature>
<dbReference type="FunFam" id="1.10.287.70:FF:000032">
    <property type="entry name" value="Voltage-dependent T-type calcium channel subunit alpha"/>
    <property type="match status" value="1"/>
</dbReference>
<dbReference type="InterPro" id="IPR002077">
    <property type="entry name" value="VDCCAlpha1"/>
</dbReference>
<proteinExistence type="inferred from homology"/>
<evidence type="ECO:0000256" key="3">
    <source>
        <dbReference type="ARBA" id="ARBA00022692"/>
    </source>
</evidence>
<feature type="transmembrane region" description="Helical" evidence="14">
    <location>
        <begin position="1531"/>
        <end position="1552"/>
    </location>
</feature>
<feature type="transmembrane region" description="Helical" evidence="14">
    <location>
        <begin position="916"/>
        <end position="939"/>
    </location>
</feature>